<feature type="domain" description="Galectin" evidence="3">
    <location>
        <begin position="160"/>
        <end position="305"/>
    </location>
</feature>
<feature type="domain" description="Galectin" evidence="3">
    <location>
        <begin position="5"/>
        <end position="141"/>
    </location>
</feature>
<dbReference type="GO" id="GO:0030246">
    <property type="term" value="F:carbohydrate binding"/>
    <property type="evidence" value="ECO:0007669"/>
    <property type="project" value="UniProtKB-UniRule"/>
</dbReference>
<proteinExistence type="predicted"/>
<dbReference type="InterPro" id="IPR044156">
    <property type="entry name" value="Galectin-like"/>
</dbReference>
<evidence type="ECO:0000313" key="5">
    <source>
        <dbReference type="Proteomes" id="UP000095300"/>
    </source>
</evidence>
<dbReference type="PROSITE" id="PS51304">
    <property type="entry name" value="GALECTIN"/>
    <property type="match status" value="2"/>
</dbReference>
<dbReference type="KEGG" id="scac:106084702"/>
<organism evidence="4 5">
    <name type="scientific">Stomoxys calcitrans</name>
    <name type="common">Stable fly</name>
    <name type="synonym">Conops calcitrans</name>
    <dbReference type="NCBI Taxonomy" id="35570"/>
    <lineage>
        <taxon>Eukaryota</taxon>
        <taxon>Metazoa</taxon>
        <taxon>Ecdysozoa</taxon>
        <taxon>Arthropoda</taxon>
        <taxon>Hexapoda</taxon>
        <taxon>Insecta</taxon>
        <taxon>Pterygota</taxon>
        <taxon>Neoptera</taxon>
        <taxon>Endopterygota</taxon>
        <taxon>Diptera</taxon>
        <taxon>Brachycera</taxon>
        <taxon>Muscomorpha</taxon>
        <taxon>Muscoidea</taxon>
        <taxon>Muscidae</taxon>
        <taxon>Stomoxys</taxon>
    </lineage>
</organism>
<dbReference type="Pfam" id="PF00337">
    <property type="entry name" value="Gal-bind_lectin"/>
    <property type="match status" value="2"/>
</dbReference>
<dbReference type="SMART" id="SM00276">
    <property type="entry name" value="GLECT"/>
    <property type="match status" value="1"/>
</dbReference>
<name>A0A1I8Q741_STOCA</name>
<evidence type="ECO:0000256" key="2">
    <source>
        <dbReference type="RuleBase" id="RU102079"/>
    </source>
</evidence>
<sequence length="321" mass="36741">MAVLFEGKLIQNLEFGHILEIGGKADNEESWFSISLATGKCSSKADFSCDIGFQMTTNPLEEKILFKQLINMQTQEVDDIDFDPAEFRQYFKILITMDEQKFHVSINRQSVTFVRYCLPLNALSTLKIEGHLMVIKQVDHRKYFPTPWPLIQISDDNLMFSQDLPITLQAGHVMVMTMKLLGKTNGRFNLNFPHGDNNKSLVAHISVRFDRRTIVRNAKLPLMTSNPYRLQYGIEETLCDFPFDDLSKPFKLAVGFTPNSLKMAKDGIFLFEFAFRSSHVLSSITGLKILGLNGMRVRLYALDHFHLDDVQCQGFESYSDT</sequence>
<dbReference type="Proteomes" id="UP000095300">
    <property type="component" value="Unassembled WGS sequence"/>
</dbReference>
<gene>
    <name evidence="4" type="primary">106084702</name>
</gene>
<keyword evidence="1 2" id="KW-0430">Lectin</keyword>
<keyword evidence="5" id="KW-1185">Reference proteome</keyword>
<dbReference type="SUPFAM" id="SSF49899">
    <property type="entry name" value="Concanavalin A-like lectins/glucanases"/>
    <property type="match status" value="2"/>
</dbReference>
<dbReference type="AlphaFoldDB" id="A0A1I8Q741"/>
<evidence type="ECO:0000313" key="4">
    <source>
        <dbReference type="EnsemblMetazoa" id="SCAU014502-PA"/>
    </source>
</evidence>
<evidence type="ECO:0000259" key="3">
    <source>
        <dbReference type="PROSITE" id="PS51304"/>
    </source>
</evidence>
<dbReference type="Gene3D" id="2.60.120.200">
    <property type="match status" value="2"/>
</dbReference>
<evidence type="ECO:0000256" key="1">
    <source>
        <dbReference type="ARBA" id="ARBA00022734"/>
    </source>
</evidence>
<dbReference type="SMART" id="SM00908">
    <property type="entry name" value="Gal-bind_lectin"/>
    <property type="match status" value="2"/>
</dbReference>
<dbReference type="PANTHER" id="PTHR11346:SF189">
    <property type="entry name" value="GALECTIN"/>
    <property type="match status" value="1"/>
</dbReference>
<reference evidence="4" key="1">
    <citation type="submission" date="2020-05" db="UniProtKB">
        <authorList>
            <consortium name="EnsemblMetazoa"/>
        </authorList>
    </citation>
    <scope>IDENTIFICATION</scope>
    <source>
        <strain evidence="4">USDA</strain>
    </source>
</reference>
<dbReference type="PANTHER" id="PTHR11346">
    <property type="entry name" value="GALECTIN"/>
    <property type="match status" value="1"/>
</dbReference>
<dbReference type="EnsemblMetazoa" id="SCAU014502-RA">
    <property type="protein sequence ID" value="SCAU014502-PA"/>
    <property type="gene ID" value="SCAU014502"/>
</dbReference>
<dbReference type="VEuPathDB" id="VectorBase:SCAU014502"/>
<protein>
    <recommendedName>
        <fullName evidence="2">Galectin</fullName>
    </recommendedName>
</protein>
<dbReference type="InterPro" id="IPR013320">
    <property type="entry name" value="ConA-like_dom_sf"/>
</dbReference>
<dbReference type="OrthoDB" id="6251307at2759"/>
<accession>A0A1I8Q741</accession>
<dbReference type="InterPro" id="IPR001079">
    <property type="entry name" value="Galectin_CRD"/>
</dbReference>